<dbReference type="AlphaFoldDB" id="A0A0W0EWE8"/>
<dbReference type="InterPro" id="IPR007751">
    <property type="entry name" value="DUF676_lipase-like"/>
</dbReference>
<dbReference type="InterPro" id="IPR044294">
    <property type="entry name" value="Lipase-like"/>
</dbReference>
<protein>
    <submittedName>
        <fullName evidence="4">Hypothetical DUF676-domain-containing protein</fullName>
    </submittedName>
</protein>
<keyword evidence="2" id="KW-1133">Transmembrane helix</keyword>
<name>A0A0W0EWE8_MONRR</name>
<evidence type="ECO:0000259" key="3">
    <source>
        <dbReference type="Pfam" id="PF05057"/>
    </source>
</evidence>
<dbReference type="Pfam" id="PF05057">
    <property type="entry name" value="DUF676"/>
    <property type="match status" value="1"/>
</dbReference>
<reference evidence="4 5" key="1">
    <citation type="submission" date="2015-12" db="EMBL/GenBank/DDBJ databases">
        <title>Draft genome sequence of Moniliophthora roreri, the causal agent of frosty pod rot of cacao.</title>
        <authorList>
            <person name="Aime M.C."/>
            <person name="Diaz-Valderrama J.R."/>
            <person name="Kijpornyongpan T."/>
            <person name="Phillips-Mora W."/>
        </authorList>
    </citation>
    <scope>NUCLEOTIDE SEQUENCE [LARGE SCALE GENOMIC DNA]</scope>
    <source>
        <strain evidence="4 5">MCA 2952</strain>
    </source>
</reference>
<dbReference type="SUPFAM" id="SSF53474">
    <property type="entry name" value="alpha/beta-Hydrolases"/>
    <property type="match status" value="1"/>
</dbReference>
<feature type="domain" description="DUF676" evidence="3">
    <location>
        <begin position="3"/>
        <end position="201"/>
    </location>
</feature>
<keyword evidence="2" id="KW-0472">Membrane</keyword>
<evidence type="ECO:0000313" key="5">
    <source>
        <dbReference type="Proteomes" id="UP000054988"/>
    </source>
</evidence>
<keyword evidence="2" id="KW-0812">Transmembrane</keyword>
<dbReference type="PANTHER" id="PTHR12482:SF62">
    <property type="entry name" value="LIPASE ROG1-RELATED"/>
    <property type="match status" value="1"/>
</dbReference>
<feature type="transmembrane region" description="Helical" evidence="2">
    <location>
        <begin position="276"/>
        <end position="297"/>
    </location>
</feature>
<accession>A0A0W0EWE8</accession>
<organism evidence="4 5">
    <name type="scientific">Moniliophthora roreri</name>
    <name type="common">Frosty pod rot fungus</name>
    <name type="synonym">Monilia roreri</name>
    <dbReference type="NCBI Taxonomy" id="221103"/>
    <lineage>
        <taxon>Eukaryota</taxon>
        <taxon>Fungi</taxon>
        <taxon>Dikarya</taxon>
        <taxon>Basidiomycota</taxon>
        <taxon>Agaricomycotina</taxon>
        <taxon>Agaricomycetes</taxon>
        <taxon>Agaricomycetidae</taxon>
        <taxon>Agaricales</taxon>
        <taxon>Marasmiineae</taxon>
        <taxon>Marasmiaceae</taxon>
        <taxon>Moniliophthora</taxon>
    </lineage>
</organism>
<dbReference type="EMBL" id="LATX01002485">
    <property type="protein sequence ID" value="KTB28325.1"/>
    <property type="molecule type" value="Genomic_DNA"/>
</dbReference>
<comment type="caution">
    <text evidence="4">The sequence shown here is derived from an EMBL/GenBank/DDBJ whole genome shotgun (WGS) entry which is preliminary data.</text>
</comment>
<proteinExistence type="inferred from homology"/>
<dbReference type="Proteomes" id="UP000054988">
    <property type="component" value="Unassembled WGS sequence"/>
</dbReference>
<evidence type="ECO:0000256" key="1">
    <source>
        <dbReference type="ARBA" id="ARBA00007920"/>
    </source>
</evidence>
<comment type="similarity">
    <text evidence="1">Belongs to the putative lipase ROG1 family.</text>
</comment>
<dbReference type="Gene3D" id="3.40.50.1820">
    <property type="entry name" value="alpha/beta hydrolase"/>
    <property type="match status" value="1"/>
</dbReference>
<evidence type="ECO:0000256" key="2">
    <source>
        <dbReference type="SAM" id="Phobius"/>
    </source>
</evidence>
<dbReference type="InterPro" id="IPR029058">
    <property type="entry name" value="AB_hydrolase_fold"/>
</dbReference>
<dbReference type="PANTHER" id="PTHR12482">
    <property type="entry name" value="LIPASE ROG1-RELATED-RELATED"/>
    <property type="match status" value="1"/>
</dbReference>
<evidence type="ECO:0000313" key="4">
    <source>
        <dbReference type="EMBL" id="KTB28325.1"/>
    </source>
</evidence>
<dbReference type="eggNOG" id="KOG4372">
    <property type="taxonomic scope" value="Eukaryota"/>
</dbReference>
<sequence length="432" mass="48211">MDSVHLLTLVHGMWGNPSHLRELERTIKEREVTDIPLHVIVARTNAEDSTYDGIDWGGERVAKEVIDEVEQLQSDGKKVVKFSITGYSLGGLVSRYVVGILYQKGFFKDVAPVNFNTIATPHLGLPRYPSILSSLYSTLGPKLLSRTGEQFYCVDKWSNTGKPLLEVMADPEFVFYKALASFQHARIYANAIYDTTVPYVTAAIETEDPFADHAKNGIEIKLDENYKPIIKSYSLPPVPPAPTPKPVILSPSWFQQRKNKKPSLPPFLKFRFPLNIVFYAMLPILIPVILALTVIRLSRDARSSRARIKELEKDATHGQSLARVLAQLEREVEGAVVELMDEAGSGSTSTLQGTEISIKVGKKSKEPAALSPLQHKIAEQLNTLPLKKELAFIDGVFNSHGTIIMRDVKRFPFQIAGLDIIIIIPGHWKDFA</sequence>
<gene>
    <name evidence="4" type="ORF">WG66_19079</name>
</gene>